<dbReference type="EMBL" id="HG994355">
    <property type="protein sequence ID" value="CAF2152037.1"/>
    <property type="molecule type" value="Genomic_DNA"/>
</dbReference>
<evidence type="ECO:0000256" key="1">
    <source>
        <dbReference type="SAM" id="MobiDB-lite"/>
    </source>
</evidence>
<feature type="non-terminal residue" evidence="2">
    <location>
        <position position="1"/>
    </location>
</feature>
<name>A0A816Y369_BRANA</name>
<feature type="compositionally biased region" description="Polar residues" evidence="1">
    <location>
        <begin position="13"/>
        <end position="22"/>
    </location>
</feature>
<accession>A0A816Y369</accession>
<feature type="compositionally biased region" description="Basic and acidic residues" evidence="1">
    <location>
        <begin position="1"/>
        <end position="12"/>
    </location>
</feature>
<feature type="region of interest" description="Disordered" evidence="1">
    <location>
        <begin position="1"/>
        <end position="24"/>
    </location>
</feature>
<sequence length="102" mass="11154">TLRGNVDGKKGNASETHGTSNRTHGDVEKVDMCVLNPAPRNPGWKWGRGGCYILFGSLYHFLGLDAPSQMGIHHQQLPILGIQMVGVCFLNGQISNSRFYPS</sequence>
<evidence type="ECO:0000313" key="2">
    <source>
        <dbReference type="EMBL" id="CAF2152037.1"/>
    </source>
</evidence>
<reference evidence="2" key="1">
    <citation type="submission" date="2021-01" db="EMBL/GenBank/DDBJ databases">
        <authorList>
            <consortium name="Genoscope - CEA"/>
            <person name="William W."/>
        </authorList>
    </citation>
    <scope>NUCLEOTIDE SEQUENCE</scope>
</reference>
<gene>
    <name evidence="2" type="ORF">DARMORV10_A01P26260.1</name>
</gene>
<dbReference type="AlphaFoldDB" id="A0A816Y369"/>
<dbReference type="Proteomes" id="UP001295469">
    <property type="component" value="Chromosome A01"/>
</dbReference>
<organism evidence="2">
    <name type="scientific">Brassica napus</name>
    <name type="common">Rape</name>
    <dbReference type="NCBI Taxonomy" id="3708"/>
    <lineage>
        <taxon>Eukaryota</taxon>
        <taxon>Viridiplantae</taxon>
        <taxon>Streptophyta</taxon>
        <taxon>Embryophyta</taxon>
        <taxon>Tracheophyta</taxon>
        <taxon>Spermatophyta</taxon>
        <taxon>Magnoliopsida</taxon>
        <taxon>eudicotyledons</taxon>
        <taxon>Gunneridae</taxon>
        <taxon>Pentapetalae</taxon>
        <taxon>rosids</taxon>
        <taxon>malvids</taxon>
        <taxon>Brassicales</taxon>
        <taxon>Brassicaceae</taxon>
        <taxon>Brassiceae</taxon>
        <taxon>Brassica</taxon>
    </lineage>
</organism>
<proteinExistence type="predicted"/>
<protein>
    <submittedName>
        <fullName evidence="2">(rape) hypothetical protein</fullName>
    </submittedName>
</protein>